<reference evidence="2 3" key="1">
    <citation type="journal article" date="2024" name="Plant J.">
        <title>Genome sequences and population genomics reveal climatic adaptation and genomic divergence between two closely related sweetgum species.</title>
        <authorList>
            <person name="Xu W.Q."/>
            <person name="Ren C.Q."/>
            <person name="Zhang X.Y."/>
            <person name="Comes H.P."/>
            <person name="Liu X.H."/>
            <person name="Li Y.G."/>
            <person name="Kettle C.J."/>
            <person name="Jalonen R."/>
            <person name="Gaisberger H."/>
            <person name="Ma Y.Z."/>
            <person name="Qiu Y.X."/>
        </authorList>
    </citation>
    <scope>NUCLEOTIDE SEQUENCE [LARGE SCALE GENOMIC DNA]</scope>
    <source>
        <strain evidence="2">Hangzhou</strain>
    </source>
</reference>
<protein>
    <submittedName>
        <fullName evidence="2">Uncharacterized protein</fullName>
    </submittedName>
</protein>
<name>A0AAP0S2S7_LIQFO</name>
<sequence>METRLLLLTITYQQPACSILPHSSSWPHRNPSSYSSCASPNPNLSSRIRRICTTTRYRRRDANAEDVRTRRFSFNFRSGDDDDDDDDEDDDGDQASGILEEFIDSIYIFKSALSLAFEKLFGRTKNNPKRKSRRTKKKPSAYSASKAEKEEEQEERRGTRTGKTGYQTWVVGNDGSVEKGGQDAPNFGGWEELDKQMEHDMGSARKAGLKKGGSRTAPVENGRLSRRERKGNTPLLLRLLIAVFPILGSWTKFL</sequence>
<dbReference type="PANTHER" id="PTHR35719">
    <property type="entry name" value="OS01G0680600 PROTEIN"/>
    <property type="match status" value="1"/>
</dbReference>
<proteinExistence type="predicted"/>
<gene>
    <name evidence="2" type="ORF">L1049_017151</name>
</gene>
<feature type="region of interest" description="Disordered" evidence="1">
    <location>
        <begin position="125"/>
        <end position="185"/>
    </location>
</feature>
<feature type="region of interest" description="Disordered" evidence="1">
    <location>
        <begin position="74"/>
        <end position="94"/>
    </location>
</feature>
<accession>A0AAP0S2S7</accession>
<comment type="caution">
    <text evidence="2">The sequence shown here is derived from an EMBL/GenBank/DDBJ whole genome shotgun (WGS) entry which is preliminary data.</text>
</comment>
<feature type="compositionally biased region" description="Basic and acidic residues" evidence="1">
    <location>
        <begin position="146"/>
        <end position="158"/>
    </location>
</feature>
<evidence type="ECO:0000313" key="2">
    <source>
        <dbReference type="EMBL" id="KAK9288688.1"/>
    </source>
</evidence>
<dbReference type="EMBL" id="JBBPBK010000003">
    <property type="protein sequence ID" value="KAK9288688.1"/>
    <property type="molecule type" value="Genomic_DNA"/>
</dbReference>
<evidence type="ECO:0000313" key="3">
    <source>
        <dbReference type="Proteomes" id="UP001415857"/>
    </source>
</evidence>
<feature type="compositionally biased region" description="Acidic residues" evidence="1">
    <location>
        <begin position="80"/>
        <end position="93"/>
    </location>
</feature>
<organism evidence="2 3">
    <name type="scientific">Liquidambar formosana</name>
    <name type="common">Formosan gum</name>
    <dbReference type="NCBI Taxonomy" id="63359"/>
    <lineage>
        <taxon>Eukaryota</taxon>
        <taxon>Viridiplantae</taxon>
        <taxon>Streptophyta</taxon>
        <taxon>Embryophyta</taxon>
        <taxon>Tracheophyta</taxon>
        <taxon>Spermatophyta</taxon>
        <taxon>Magnoliopsida</taxon>
        <taxon>eudicotyledons</taxon>
        <taxon>Gunneridae</taxon>
        <taxon>Pentapetalae</taxon>
        <taxon>Saxifragales</taxon>
        <taxon>Altingiaceae</taxon>
        <taxon>Liquidambar</taxon>
    </lineage>
</organism>
<evidence type="ECO:0000256" key="1">
    <source>
        <dbReference type="SAM" id="MobiDB-lite"/>
    </source>
</evidence>
<feature type="region of interest" description="Disordered" evidence="1">
    <location>
        <begin position="200"/>
        <end position="225"/>
    </location>
</feature>
<keyword evidence="3" id="KW-1185">Reference proteome</keyword>
<dbReference type="PANTHER" id="PTHR35719:SF2">
    <property type="entry name" value="ABC TRANSMEMBRANE TYPE-1 DOMAIN-CONTAINING PROTEIN"/>
    <property type="match status" value="1"/>
</dbReference>
<dbReference type="Proteomes" id="UP001415857">
    <property type="component" value="Unassembled WGS sequence"/>
</dbReference>
<feature type="compositionally biased region" description="Basic residues" evidence="1">
    <location>
        <begin position="126"/>
        <end position="139"/>
    </location>
</feature>
<dbReference type="AlphaFoldDB" id="A0AAP0S2S7"/>